<organism evidence="5 6">
    <name type="scientific">Escherichia coli TA447</name>
    <dbReference type="NCBI Taxonomy" id="656447"/>
    <lineage>
        <taxon>Bacteria</taxon>
        <taxon>Pseudomonadati</taxon>
        <taxon>Pseudomonadota</taxon>
        <taxon>Gammaproteobacteria</taxon>
        <taxon>Enterobacterales</taxon>
        <taxon>Enterobacteriaceae</taxon>
        <taxon>Escherichia</taxon>
    </lineage>
</organism>
<feature type="domain" description="ImpA C-terminal" evidence="4">
    <location>
        <begin position="279"/>
        <end position="366"/>
    </location>
</feature>
<evidence type="ECO:0000259" key="3">
    <source>
        <dbReference type="Pfam" id="PF06812"/>
    </source>
</evidence>
<sequence length="384" mass="44324">MDKKFILDLTVNTTDPKNNKEFLWLSYSINNLSSVKHEKSYWMTLEKRCLSLFSENGYDLQTGAWFCLISSHLYSWEGLAISSWKFADSFVKQKKCWPQSTATQMRVNILVWYIKNVIPVIQTLPDDEKTHSSLTLLEDALILLTELEYNLLSGKFFIISDMLAELRRHNGDDTEISDSEQHASAPPPDTENIKPVSRVLSTDVKSNDIPVQKNNMSINDCEKIHRYYNVIYFISGVLLAVFLSYSCRPETALKLKRAMPDSFLTEMLMNYSGCSEITPDSTDSWTQLSKKIDDFTETLKTIEDNGDYITISRLKTIAYDMKSTFLEYDTPVNVRISKLYNNMSMGKEDINRELEIIQRNINKFNCEISELKLRADSSLKGKER</sequence>
<dbReference type="InterPro" id="IPR021069">
    <property type="entry name" value="ImpA_C"/>
</dbReference>
<feature type="domain" description="ImpA N-terminal" evidence="3">
    <location>
        <begin position="15"/>
        <end position="112"/>
    </location>
</feature>
<feature type="region of interest" description="Disordered" evidence="2">
    <location>
        <begin position="173"/>
        <end position="194"/>
    </location>
</feature>
<evidence type="ECO:0000313" key="5">
    <source>
        <dbReference type="EMBL" id="OSK87994.1"/>
    </source>
</evidence>
<dbReference type="Proteomes" id="UP000193942">
    <property type="component" value="Unassembled WGS sequence"/>
</dbReference>
<feature type="coiled-coil region" evidence="1">
    <location>
        <begin position="347"/>
        <end position="374"/>
    </location>
</feature>
<dbReference type="RefSeq" id="WP_085453297.1">
    <property type="nucleotide sequence ID" value="NZ_ADIZ01000046.1"/>
</dbReference>
<evidence type="ECO:0000259" key="4">
    <source>
        <dbReference type="Pfam" id="PF12486"/>
    </source>
</evidence>
<keyword evidence="1" id="KW-0175">Coiled coil</keyword>
<dbReference type="AlphaFoldDB" id="A0A1X3ISY2"/>
<evidence type="ECO:0000313" key="6">
    <source>
        <dbReference type="Proteomes" id="UP000193942"/>
    </source>
</evidence>
<gene>
    <name evidence="5" type="ORF">ECXG_04191</name>
</gene>
<dbReference type="Pfam" id="PF12486">
    <property type="entry name" value="VasL"/>
    <property type="match status" value="1"/>
</dbReference>
<evidence type="ECO:0008006" key="7">
    <source>
        <dbReference type="Google" id="ProtNLM"/>
    </source>
</evidence>
<dbReference type="InterPro" id="IPR010657">
    <property type="entry name" value="ImpA_N"/>
</dbReference>
<evidence type="ECO:0000256" key="2">
    <source>
        <dbReference type="SAM" id="MobiDB-lite"/>
    </source>
</evidence>
<comment type="caution">
    <text evidence="5">The sequence shown here is derived from an EMBL/GenBank/DDBJ whole genome shotgun (WGS) entry which is preliminary data.</text>
</comment>
<name>A0A1X3ISY2_ECOLX</name>
<protein>
    <recommendedName>
        <fullName evidence="7">ImpA N-terminal domain-containing protein</fullName>
    </recommendedName>
</protein>
<dbReference type="EMBL" id="ADIZ01000046">
    <property type="protein sequence ID" value="OSK87994.1"/>
    <property type="molecule type" value="Genomic_DNA"/>
</dbReference>
<evidence type="ECO:0000256" key="1">
    <source>
        <dbReference type="SAM" id="Coils"/>
    </source>
</evidence>
<reference evidence="5 6" key="1">
    <citation type="submission" date="2010-04" db="EMBL/GenBank/DDBJ databases">
        <title>The Genome Sequence of Escherichia coli TA447.</title>
        <authorList>
            <consortium name="The Broad Institute Genome Sequencing Platform"/>
            <consortium name="The Broad Institute Genome Sequencing Center for Infectious Disease"/>
            <person name="Feldgarden M."/>
            <person name="Gordon D.M."/>
            <person name="Johnson J.R."/>
            <person name="Johnston B.D."/>
            <person name="Young S."/>
            <person name="Zeng Q."/>
            <person name="Koehrsen M."/>
            <person name="Alvarado L."/>
            <person name="Berlin A.M."/>
            <person name="Borenstein D."/>
            <person name="Chapman S.B."/>
            <person name="Chen Z."/>
            <person name="Engels R."/>
            <person name="Freedman E."/>
            <person name="Gellesch M."/>
            <person name="Goldberg J."/>
            <person name="Griggs A."/>
            <person name="Gujja S."/>
            <person name="Heilman E.R."/>
            <person name="Heiman D.I."/>
            <person name="Hepburn T.A."/>
            <person name="Howarth C."/>
            <person name="Jen D."/>
            <person name="Larson L."/>
            <person name="Mehta T."/>
            <person name="Park D."/>
            <person name="Pearson M."/>
            <person name="Richards J."/>
            <person name="Roberts A."/>
            <person name="Saif S."/>
            <person name="Shea T.D."/>
            <person name="Shenoy N."/>
            <person name="Sisk P."/>
            <person name="Stolte C."/>
            <person name="Sykes S.N."/>
            <person name="Walk T."/>
            <person name="White J."/>
            <person name="Yandava C."/>
            <person name="Haas B."/>
            <person name="Henn M.R."/>
            <person name="Nusbaum C."/>
            <person name="Birren B."/>
        </authorList>
    </citation>
    <scope>NUCLEOTIDE SEQUENCE [LARGE SCALE GENOMIC DNA]</scope>
    <source>
        <strain evidence="5 6">TA447</strain>
    </source>
</reference>
<accession>A0A1X3ISY2</accession>
<dbReference type="Pfam" id="PF06812">
    <property type="entry name" value="ImpA_N"/>
    <property type="match status" value="1"/>
</dbReference>
<proteinExistence type="predicted"/>